<gene>
    <name evidence="1" type="ORF">MAE02_51050</name>
</gene>
<protein>
    <submittedName>
        <fullName evidence="1">Uncharacterized protein</fullName>
    </submittedName>
</protein>
<dbReference type="EMBL" id="BJYU01000104">
    <property type="protein sequence ID" value="GEO17409.1"/>
    <property type="molecule type" value="Genomic_DNA"/>
</dbReference>
<keyword evidence="2" id="KW-1185">Reference proteome</keyword>
<dbReference type="Proteomes" id="UP000321085">
    <property type="component" value="Unassembled WGS sequence"/>
</dbReference>
<organism evidence="1 2">
    <name type="scientific">Microvirga aerophila</name>
    <dbReference type="NCBI Taxonomy" id="670291"/>
    <lineage>
        <taxon>Bacteria</taxon>
        <taxon>Pseudomonadati</taxon>
        <taxon>Pseudomonadota</taxon>
        <taxon>Alphaproteobacteria</taxon>
        <taxon>Hyphomicrobiales</taxon>
        <taxon>Methylobacteriaceae</taxon>
        <taxon>Microvirga</taxon>
    </lineage>
</organism>
<evidence type="ECO:0000313" key="1">
    <source>
        <dbReference type="EMBL" id="GEO17409.1"/>
    </source>
</evidence>
<comment type="caution">
    <text evidence="1">The sequence shown here is derived from an EMBL/GenBank/DDBJ whole genome shotgun (WGS) entry which is preliminary data.</text>
</comment>
<name>A0A512BZM1_9HYPH</name>
<accession>A0A512BZM1</accession>
<reference evidence="1 2" key="1">
    <citation type="submission" date="2019-07" db="EMBL/GenBank/DDBJ databases">
        <title>Whole genome shotgun sequence of Microvirga aerophila NBRC 106136.</title>
        <authorList>
            <person name="Hosoyama A."/>
            <person name="Uohara A."/>
            <person name="Ohji S."/>
            <person name="Ichikawa N."/>
        </authorList>
    </citation>
    <scope>NUCLEOTIDE SEQUENCE [LARGE SCALE GENOMIC DNA]</scope>
    <source>
        <strain evidence="1 2">NBRC 106136</strain>
    </source>
</reference>
<proteinExistence type="predicted"/>
<dbReference type="AlphaFoldDB" id="A0A512BZM1"/>
<evidence type="ECO:0000313" key="2">
    <source>
        <dbReference type="Proteomes" id="UP000321085"/>
    </source>
</evidence>
<sequence>MEISRGAAHHRAGSMNSLLTVEDAGSEDVNCILGNLPVPQRVLWVGRLRRRIAIEAECIEWIERRQILVA</sequence>